<dbReference type="FunFam" id="1.20.1050.10:FF:000044">
    <property type="entry name" value="Glutathione S-transferase"/>
    <property type="match status" value="1"/>
</dbReference>
<sequence length="210" mass="23990">MTKPKLYYFAIRGLGELLRQLFALAEVEYEDVRIWKEWEEFKGKTPFGKMPVLEVDGKMIPQSFAIARYIATKHGLAGKTPFEAAWVDALADQWKDFHNEFQKFFYPVIGFGKGDLEELKKAHGIPERDKFFPIIEKQLKNTNSGFLVGSSVTWVDALIAEQVEQISTKVPGFLDGFPEVLKHSAKIHAIPQLAKYIQHRNATEVQPTYA</sequence>
<organism evidence="3 4">
    <name type="scientific">Pristionchus fissidentatus</name>
    <dbReference type="NCBI Taxonomy" id="1538716"/>
    <lineage>
        <taxon>Eukaryota</taxon>
        <taxon>Metazoa</taxon>
        <taxon>Ecdysozoa</taxon>
        <taxon>Nematoda</taxon>
        <taxon>Chromadorea</taxon>
        <taxon>Rhabditida</taxon>
        <taxon>Rhabditina</taxon>
        <taxon>Diplogasteromorpha</taxon>
        <taxon>Diplogasteroidea</taxon>
        <taxon>Neodiplogasteridae</taxon>
        <taxon>Pristionchus</taxon>
    </lineage>
</organism>
<dbReference type="InterPro" id="IPR010987">
    <property type="entry name" value="Glutathione-S-Trfase_C-like"/>
</dbReference>
<dbReference type="SUPFAM" id="SSF52833">
    <property type="entry name" value="Thioredoxin-like"/>
    <property type="match status" value="1"/>
</dbReference>
<dbReference type="SFLD" id="SFLDG00363">
    <property type="entry name" value="AMPS_(cytGST):_Alpha-__Mu-__Pi"/>
    <property type="match status" value="1"/>
</dbReference>
<dbReference type="InterPro" id="IPR036282">
    <property type="entry name" value="Glutathione-S-Trfase_C_sf"/>
</dbReference>
<dbReference type="PANTHER" id="PTHR11571">
    <property type="entry name" value="GLUTATHIONE S-TRANSFERASE"/>
    <property type="match status" value="1"/>
</dbReference>
<dbReference type="InterPro" id="IPR036249">
    <property type="entry name" value="Thioredoxin-like_sf"/>
</dbReference>
<dbReference type="SUPFAM" id="SSF47616">
    <property type="entry name" value="GST C-terminal domain-like"/>
    <property type="match status" value="1"/>
</dbReference>
<dbReference type="InterPro" id="IPR050213">
    <property type="entry name" value="GST_superfamily"/>
</dbReference>
<dbReference type="PANTHER" id="PTHR11571:SF256">
    <property type="entry name" value="GST C-TERMINAL DOMAIN-CONTAINING PROTEIN-RELATED"/>
    <property type="match status" value="1"/>
</dbReference>
<evidence type="ECO:0000259" key="2">
    <source>
        <dbReference type="PROSITE" id="PS50405"/>
    </source>
</evidence>
<dbReference type="Pfam" id="PF02798">
    <property type="entry name" value="GST_N"/>
    <property type="match status" value="1"/>
</dbReference>
<gene>
    <name evidence="3" type="ORF">PFISCL1PPCAC_12595</name>
</gene>
<evidence type="ECO:0000313" key="3">
    <source>
        <dbReference type="EMBL" id="GMT21298.1"/>
    </source>
</evidence>
<protein>
    <recommendedName>
        <fullName evidence="5">Glutathione S-transferase</fullName>
    </recommendedName>
</protein>
<dbReference type="Gene3D" id="3.40.30.10">
    <property type="entry name" value="Glutaredoxin"/>
    <property type="match status" value="1"/>
</dbReference>
<dbReference type="InterPro" id="IPR004046">
    <property type="entry name" value="GST_C"/>
</dbReference>
<dbReference type="GO" id="GO:0006749">
    <property type="term" value="P:glutathione metabolic process"/>
    <property type="evidence" value="ECO:0007669"/>
    <property type="project" value="TreeGrafter"/>
</dbReference>
<dbReference type="FunFam" id="3.40.30.10:FF:000189">
    <property type="entry name" value="Glutathione S-Transferase"/>
    <property type="match status" value="1"/>
</dbReference>
<comment type="caution">
    <text evidence="3">The sequence shown here is derived from an EMBL/GenBank/DDBJ whole genome shotgun (WGS) entry which is preliminary data.</text>
</comment>
<dbReference type="EMBL" id="BTSY01000004">
    <property type="protein sequence ID" value="GMT21298.1"/>
    <property type="molecule type" value="Genomic_DNA"/>
</dbReference>
<feature type="domain" description="GST C-terminal" evidence="2">
    <location>
        <begin position="80"/>
        <end position="205"/>
    </location>
</feature>
<keyword evidence="4" id="KW-1185">Reference proteome</keyword>
<dbReference type="Gene3D" id="1.20.1050.10">
    <property type="match status" value="1"/>
</dbReference>
<accession>A0AAV5VSL1</accession>
<dbReference type="SFLD" id="SFLDG01205">
    <property type="entry name" value="AMPS.1"/>
    <property type="match status" value="1"/>
</dbReference>
<dbReference type="Proteomes" id="UP001432322">
    <property type="component" value="Unassembled WGS sequence"/>
</dbReference>
<evidence type="ECO:0000259" key="1">
    <source>
        <dbReference type="PROSITE" id="PS50404"/>
    </source>
</evidence>
<reference evidence="3" key="1">
    <citation type="submission" date="2023-10" db="EMBL/GenBank/DDBJ databases">
        <title>Genome assembly of Pristionchus species.</title>
        <authorList>
            <person name="Yoshida K."/>
            <person name="Sommer R.J."/>
        </authorList>
    </citation>
    <scope>NUCLEOTIDE SEQUENCE</scope>
    <source>
        <strain evidence="3">RS5133</strain>
    </source>
</reference>
<dbReference type="PROSITE" id="PS50405">
    <property type="entry name" value="GST_CTER"/>
    <property type="match status" value="1"/>
</dbReference>
<dbReference type="GO" id="GO:0004364">
    <property type="term" value="F:glutathione transferase activity"/>
    <property type="evidence" value="ECO:0007669"/>
    <property type="project" value="UniProtKB-ARBA"/>
</dbReference>
<dbReference type="CDD" id="cd03192">
    <property type="entry name" value="GST_C_Sigma_like"/>
    <property type="match status" value="1"/>
</dbReference>
<dbReference type="AlphaFoldDB" id="A0AAV5VSL1"/>
<feature type="domain" description="GST N-terminal" evidence="1">
    <location>
        <begin position="2"/>
        <end position="78"/>
    </location>
</feature>
<dbReference type="Pfam" id="PF14497">
    <property type="entry name" value="GST_C_3"/>
    <property type="match status" value="1"/>
</dbReference>
<dbReference type="CDD" id="cd03039">
    <property type="entry name" value="GST_N_Sigma_like"/>
    <property type="match status" value="1"/>
</dbReference>
<evidence type="ECO:0008006" key="5">
    <source>
        <dbReference type="Google" id="ProtNLM"/>
    </source>
</evidence>
<dbReference type="InterPro" id="IPR004045">
    <property type="entry name" value="Glutathione_S-Trfase_N"/>
</dbReference>
<dbReference type="PROSITE" id="PS50404">
    <property type="entry name" value="GST_NTER"/>
    <property type="match status" value="1"/>
</dbReference>
<dbReference type="InterPro" id="IPR040079">
    <property type="entry name" value="Glutathione_S-Trfase"/>
</dbReference>
<evidence type="ECO:0000313" key="4">
    <source>
        <dbReference type="Proteomes" id="UP001432322"/>
    </source>
</evidence>
<dbReference type="SFLD" id="SFLDS00019">
    <property type="entry name" value="Glutathione_Transferase_(cytos"/>
    <property type="match status" value="1"/>
</dbReference>
<proteinExistence type="predicted"/>
<name>A0AAV5VSL1_9BILA</name>